<dbReference type="RefSeq" id="WP_073083159.1">
    <property type="nucleotide sequence ID" value="NZ_FQXV01000023.1"/>
</dbReference>
<organism evidence="1 2">
    <name type="scientific">Sporobacter termitidis DSM 10068</name>
    <dbReference type="NCBI Taxonomy" id="1123282"/>
    <lineage>
        <taxon>Bacteria</taxon>
        <taxon>Bacillati</taxon>
        <taxon>Bacillota</taxon>
        <taxon>Clostridia</taxon>
        <taxon>Eubacteriales</taxon>
        <taxon>Oscillospiraceae</taxon>
        <taxon>Sporobacter</taxon>
    </lineage>
</organism>
<keyword evidence="2" id="KW-1185">Reference proteome</keyword>
<proteinExistence type="predicted"/>
<dbReference type="Proteomes" id="UP000183995">
    <property type="component" value="Unassembled WGS sequence"/>
</dbReference>
<evidence type="ECO:0000313" key="2">
    <source>
        <dbReference type="Proteomes" id="UP000183995"/>
    </source>
</evidence>
<dbReference type="STRING" id="1123282.SAMN02745823_03801"/>
<gene>
    <name evidence="1" type="ORF">SAMN02745823_03801</name>
</gene>
<dbReference type="OrthoDB" id="1683857at2"/>
<sequence>MENKVYVEVLASFDPVGVMLPVSLTWEDGRTYDIDRIVDIRQAAAMKAGGSGDRYTVRIKGKESFLFFERNASPRGNNIGRWFVERK</sequence>
<dbReference type="AlphaFoldDB" id="A0A1M5ZIH7"/>
<protein>
    <submittedName>
        <fullName evidence="1">Uncharacterized protein</fullName>
    </submittedName>
</protein>
<dbReference type="EMBL" id="FQXV01000023">
    <property type="protein sequence ID" value="SHI24115.1"/>
    <property type="molecule type" value="Genomic_DNA"/>
</dbReference>
<evidence type="ECO:0000313" key="1">
    <source>
        <dbReference type="EMBL" id="SHI24115.1"/>
    </source>
</evidence>
<accession>A0A1M5ZIH7</accession>
<reference evidence="1 2" key="1">
    <citation type="submission" date="2016-11" db="EMBL/GenBank/DDBJ databases">
        <authorList>
            <person name="Jaros S."/>
            <person name="Januszkiewicz K."/>
            <person name="Wedrychowicz H."/>
        </authorList>
    </citation>
    <scope>NUCLEOTIDE SEQUENCE [LARGE SCALE GENOMIC DNA]</scope>
    <source>
        <strain evidence="1 2">DSM 10068</strain>
    </source>
</reference>
<name>A0A1M5ZIH7_9FIRM</name>